<dbReference type="SUPFAM" id="SSF52047">
    <property type="entry name" value="RNI-like"/>
    <property type="match status" value="1"/>
</dbReference>
<dbReference type="Pfam" id="PF19282">
    <property type="entry name" value="Exportin-T"/>
    <property type="match status" value="1"/>
</dbReference>
<evidence type="ECO:0000256" key="1">
    <source>
        <dbReference type="ARBA" id="ARBA00004496"/>
    </source>
</evidence>
<gene>
    <name evidence="13" type="primary">Contig17215.g18335</name>
    <name evidence="13" type="ORF">STYLEM_10523</name>
</gene>
<dbReference type="GO" id="GO:0031267">
    <property type="term" value="F:small GTPase binding"/>
    <property type="evidence" value="ECO:0007669"/>
    <property type="project" value="InterPro"/>
</dbReference>
<evidence type="ECO:0000256" key="2">
    <source>
        <dbReference type="ARBA" id="ARBA00018928"/>
    </source>
</evidence>
<dbReference type="GO" id="GO:0071528">
    <property type="term" value="P:tRNA re-export from nucleus"/>
    <property type="evidence" value="ECO:0007669"/>
    <property type="project" value="UniProtKB-UniRule"/>
</dbReference>
<dbReference type="Pfam" id="PF08389">
    <property type="entry name" value="Xpo1"/>
    <property type="match status" value="1"/>
</dbReference>
<dbReference type="OrthoDB" id="26399at2759"/>
<dbReference type="Gene3D" id="3.80.10.10">
    <property type="entry name" value="Ribonuclease Inhibitor"/>
    <property type="match status" value="2"/>
</dbReference>
<dbReference type="PANTHER" id="PTHR15952">
    <property type="entry name" value="EXPORTIN-T/LOS1"/>
    <property type="match status" value="1"/>
</dbReference>
<dbReference type="InterPro" id="IPR032675">
    <property type="entry name" value="LRR_dom_sf"/>
</dbReference>
<keyword evidence="5 10" id="KW-0820">tRNA-binding</keyword>
<keyword evidence="7 10" id="KW-0539">Nucleus</keyword>
<evidence type="ECO:0000259" key="12">
    <source>
        <dbReference type="Pfam" id="PF19282"/>
    </source>
</evidence>
<dbReference type="Gene3D" id="1.25.10.10">
    <property type="entry name" value="Leucine-rich Repeat Variant"/>
    <property type="match status" value="1"/>
</dbReference>
<evidence type="ECO:0000256" key="6">
    <source>
        <dbReference type="ARBA" id="ARBA00022884"/>
    </source>
</evidence>
<dbReference type="EMBL" id="CCKQ01010013">
    <property type="protein sequence ID" value="CDW81505.1"/>
    <property type="molecule type" value="Genomic_DNA"/>
</dbReference>
<evidence type="ECO:0000256" key="8">
    <source>
        <dbReference type="ARBA" id="ARBA00029784"/>
    </source>
</evidence>
<dbReference type="InterPro" id="IPR013598">
    <property type="entry name" value="Exportin-1/Importin-b-like"/>
</dbReference>
<dbReference type="InterPro" id="IPR016024">
    <property type="entry name" value="ARM-type_fold"/>
</dbReference>
<dbReference type="GO" id="GO:0016363">
    <property type="term" value="C:nuclear matrix"/>
    <property type="evidence" value="ECO:0007669"/>
    <property type="project" value="TreeGrafter"/>
</dbReference>
<evidence type="ECO:0000256" key="3">
    <source>
        <dbReference type="ARBA" id="ARBA00022448"/>
    </source>
</evidence>
<dbReference type="InParanoid" id="A0A078AGW5"/>
<comment type="subcellular location">
    <subcellularLocation>
        <location evidence="1 10">Cytoplasm</location>
    </subcellularLocation>
    <subcellularLocation>
        <location evidence="10">Nucleus</location>
    </subcellularLocation>
    <text evidence="10">Shuttles between the nucleus and the cytoplasm.</text>
</comment>
<organism evidence="13 14">
    <name type="scientific">Stylonychia lemnae</name>
    <name type="common">Ciliate</name>
    <dbReference type="NCBI Taxonomy" id="5949"/>
    <lineage>
        <taxon>Eukaryota</taxon>
        <taxon>Sar</taxon>
        <taxon>Alveolata</taxon>
        <taxon>Ciliophora</taxon>
        <taxon>Intramacronucleata</taxon>
        <taxon>Spirotrichea</taxon>
        <taxon>Stichotrichia</taxon>
        <taxon>Sporadotrichida</taxon>
        <taxon>Oxytrichidae</taxon>
        <taxon>Stylonychinae</taxon>
        <taxon>Stylonychia</taxon>
    </lineage>
</organism>
<comment type="similarity">
    <text evidence="10">Belongs to the exportin family.</text>
</comment>
<sequence length="1420" mass="166522">MEEKRMLESKKRKLNEITNAREIMNNPRQKIKRITEESTDRITSNSQQMRQNESQMIIDSPSSTAEIKKKISMNDLPWDMINLVIAFSMEMDLKKLKRTNKDLQKLIDKKKSSLSFNRKEITDKIFFGLLEKSRMIKFLNLKQNFTMISLKSLNNHMVTFPKLIELNLLNFTNFQDQMLSRLIFACQKTLRILKISYGMIGFNEIIISSLVGCRKLKDLQLGDIENPYNEKILGNGIYQAQKLSVIKQILSKKQFNLEQLVIYQADQHVIDILVRKSEKDTLIKLVICQFFQKNLVKLEELENIKKFKNLQFFSLCGTYHNLAFEVELPDDSNNQSISVAGNRELELVFFSMKNTLRYLTLGQYAYNELLNYLCEMCQKLEMLEINSDQINDQGMLPVLKKLPLLRLLDIAACPLITGICFFDLQEEELKIQNLKRFVTCIAGYDQQKVKEKLAKNAINILYNPSKVSQDIKQQAQEYCNGFIKQYAANVVDFFNFFIETEDQAMRFWLLQAIVEIINNYYNQVIVSPEQKQMLHQVYFSLLKDKPQIVFLQKHYMTKYALVFVLLIREDFPNNWPEAFSELLSLIKITQDVNLQKLYMKVFEEELVERQDNKTTHLLEQQARVKDGIRKGAINDIIFVLSQVLQNYQLFDEEMVNDTLEVMGQLIDWNALELFGGLIELFKSFLNNPKYRANAISCFHSIVYKGMDYPQKVELIVNLQFLDILESFEIRFRERPSEDSDLQEEQENEEEFFEAVSEIVDKLGQWCLEIYQNQDKLLPSVQHQQQYEIIFSRCLKLALNLLDTDKPKIGRNCLTFINFWLQAVKKYYDQPATPIPQFYEQLFIELLRIIIKRVKYPEFCNFEGNDQSEYEEDYHHYREEISTVFMNLAQVKQFHQLFIQGLAQLFESIVPGKTAFNHAEVPLFLAFHLHQAIPANQKESADNEYYQLMQYIIRIDFYSYSHKIVSLMFLENLVRYQAYFIKDPNFRNMIVTIFFSNKAIMSNEPQLSSRSCYLLLRLVERAQNEIITQAAQIIEQTVFVINKVESGQHLDHLITYDDLLFLYNIIGIFASNKKIDYEYRRQIEKDKITWILKFLNVFTKGFQQEISSMMKEVFGKVLQQVLSLLSTNLNNQVICDQVLQYLQKNVNLLGVEVKPMFTFMASSFIQRIEFERLEMFLTILNYSLTILKDQGIDLIDQLLFDLMQKMGIAKIPQSDTSDIEKNVIRIFAGFFKLLQTSVEINPQFIYSGTNQSFFEGLISYMVTHYENNIDRNTKKTILSIFKELIIELSGLQKNTLTILGKVNAQSSQEMAKQGCIDPNKVQICLKNINPIHYQSFLEKVILLSVKYIFVLNPKLLEDVNQIKIFSDLHGLIVVAGYGELLLKGLKQYASEEICMMIIQQCEYFAQNNQTSKQLQDNYLIQ</sequence>
<evidence type="ECO:0000259" key="11">
    <source>
        <dbReference type="Pfam" id="PF08389"/>
    </source>
</evidence>
<name>A0A078AGW5_STYLE</name>
<dbReference type="GO" id="GO:0000049">
    <property type="term" value="F:tRNA binding"/>
    <property type="evidence" value="ECO:0007669"/>
    <property type="project" value="UniProtKB-UniRule"/>
</dbReference>
<evidence type="ECO:0000256" key="7">
    <source>
        <dbReference type="ARBA" id="ARBA00023242"/>
    </source>
</evidence>
<evidence type="ECO:0000313" key="14">
    <source>
        <dbReference type="Proteomes" id="UP000039865"/>
    </source>
</evidence>
<dbReference type="GO" id="GO:0005737">
    <property type="term" value="C:cytoplasm"/>
    <property type="evidence" value="ECO:0007669"/>
    <property type="project" value="UniProtKB-SubCell"/>
</dbReference>
<keyword evidence="4 10" id="KW-0963">Cytoplasm</keyword>
<accession>A0A078AGW5</accession>
<dbReference type="SUPFAM" id="SSF48371">
    <property type="entry name" value="ARM repeat"/>
    <property type="match status" value="1"/>
</dbReference>
<keyword evidence="14" id="KW-1185">Reference proteome</keyword>
<dbReference type="InterPro" id="IPR011989">
    <property type="entry name" value="ARM-like"/>
</dbReference>
<keyword evidence="6 10" id="KW-0694">RNA-binding</keyword>
<evidence type="ECO:0000256" key="10">
    <source>
        <dbReference type="RuleBase" id="RU366037"/>
    </source>
</evidence>
<evidence type="ECO:0000256" key="9">
    <source>
        <dbReference type="ARBA" id="ARBA00032199"/>
    </source>
</evidence>
<evidence type="ECO:0000256" key="4">
    <source>
        <dbReference type="ARBA" id="ARBA00022490"/>
    </source>
</evidence>
<comment type="function">
    <text evidence="10">tRNA nucleus export receptor which facilitates tRNA translocation across the nuclear pore complex.</text>
</comment>
<feature type="domain" description="Exportin-1/Importin-beta-like" evidence="11">
    <location>
        <begin position="552"/>
        <end position="698"/>
    </location>
</feature>
<dbReference type="GO" id="GO:0005643">
    <property type="term" value="C:nuclear pore"/>
    <property type="evidence" value="ECO:0007669"/>
    <property type="project" value="TreeGrafter"/>
</dbReference>
<dbReference type="InterPro" id="IPR045546">
    <property type="entry name" value="Exportin-T_C"/>
</dbReference>
<proteinExistence type="inferred from homology"/>
<reference evidence="13 14" key="1">
    <citation type="submission" date="2014-06" db="EMBL/GenBank/DDBJ databases">
        <authorList>
            <person name="Swart Estienne"/>
        </authorList>
    </citation>
    <scope>NUCLEOTIDE SEQUENCE [LARGE SCALE GENOMIC DNA]</scope>
    <source>
        <strain evidence="13 14">130c</strain>
    </source>
</reference>
<evidence type="ECO:0000256" key="5">
    <source>
        <dbReference type="ARBA" id="ARBA00022555"/>
    </source>
</evidence>
<keyword evidence="3 10" id="KW-0813">Transport</keyword>
<feature type="domain" description="Exportin-T C-terminal" evidence="12">
    <location>
        <begin position="807"/>
        <end position="1084"/>
    </location>
</feature>
<protein>
    <recommendedName>
        <fullName evidence="2 10">Exportin-T</fullName>
    </recommendedName>
    <alternativeName>
        <fullName evidence="8 10">Exportin(tRNA)</fullName>
    </alternativeName>
    <alternativeName>
        <fullName evidence="9 10">tRNA exportin</fullName>
    </alternativeName>
</protein>
<dbReference type="Proteomes" id="UP000039865">
    <property type="component" value="Unassembled WGS sequence"/>
</dbReference>
<evidence type="ECO:0000313" key="13">
    <source>
        <dbReference type="EMBL" id="CDW81505.1"/>
    </source>
</evidence>
<dbReference type="InterPro" id="IPR040017">
    <property type="entry name" value="XPOT"/>
</dbReference>
<dbReference type="PANTHER" id="PTHR15952:SF11">
    <property type="entry name" value="EXPORTIN-T"/>
    <property type="match status" value="1"/>
</dbReference>